<organism evidence="2 3">
    <name type="scientific">Trifolium medium</name>
    <dbReference type="NCBI Taxonomy" id="97028"/>
    <lineage>
        <taxon>Eukaryota</taxon>
        <taxon>Viridiplantae</taxon>
        <taxon>Streptophyta</taxon>
        <taxon>Embryophyta</taxon>
        <taxon>Tracheophyta</taxon>
        <taxon>Spermatophyta</taxon>
        <taxon>Magnoliopsida</taxon>
        <taxon>eudicotyledons</taxon>
        <taxon>Gunneridae</taxon>
        <taxon>Pentapetalae</taxon>
        <taxon>rosids</taxon>
        <taxon>fabids</taxon>
        <taxon>Fabales</taxon>
        <taxon>Fabaceae</taxon>
        <taxon>Papilionoideae</taxon>
        <taxon>50 kb inversion clade</taxon>
        <taxon>NPAAA clade</taxon>
        <taxon>Hologalegina</taxon>
        <taxon>IRL clade</taxon>
        <taxon>Trifolieae</taxon>
        <taxon>Trifolium</taxon>
    </lineage>
</organism>
<dbReference type="EMBL" id="LXQA010360438">
    <property type="protein sequence ID" value="MCI46651.1"/>
    <property type="molecule type" value="Genomic_DNA"/>
</dbReference>
<evidence type="ECO:0000313" key="3">
    <source>
        <dbReference type="Proteomes" id="UP000265520"/>
    </source>
</evidence>
<feature type="non-terminal residue" evidence="2">
    <location>
        <position position="1"/>
    </location>
</feature>
<proteinExistence type="predicted"/>
<dbReference type="Proteomes" id="UP000265520">
    <property type="component" value="Unassembled WGS sequence"/>
</dbReference>
<feature type="region of interest" description="Disordered" evidence="1">
    <location>
        <begin position="1"/>
        <end position="33"/>
    </location>
</feature>
<name>A0A392SCK7_9FABA</name>
<keyword evidence="3" id="KW-1185">Reference proteome</keyword>
<evidence type="ECO:0000256" key="1">
    <source>
        <dbReference type="SAM" id="MobiDB-lite"/>
    </source>
</evidence>
<sequence length="33" mass="3405">ADDAENDNVSDDDVVADSKTEDEDSDTSGSTSV</sequence>
<protein>
    <submittedName>
        <fullName evidence="2">Uncharacterized protein</fullName>
    </submittedName>
</protein>
<dbReference type="AlphaFoldDB" id="A0A392SCK7"/>
<evidence type="ECO:0000313" key="2">
    <source>
        <dbReference type="EMBL" id="MCI46651.1"/>
    </source>
</evidence>
<accession>A0A392SCK7</accession>
<feature type="compositionally biased region" description="Acidic residues" evidence="1">
    <location>
        <begin position="1"/>
        <end position="26"/>
    </location>
</feature>
<comment type="caution">
    <text evidence="2">The sequence shown here is derived from an EMBL/GenBank/DDBJ whole genome shotgun (WGS) entry which is preliminary data.</text>
</comment>
<reference evidence="2 3" key="1">
    <citation type="journal article" date="2018" name="Front. Plant Sci.">
        <title>Red Clover (Trifolium pratense) and Zigzag Clover (T. medium) - A Picture of Genomic Similarities and Differences.</title>
        <authorList>
            <person name="Dluhosova J."/>
            <person name="Istvanek J."/>
            <person name="Nedelnik J."/>
            <person name="Repkova J."/>
        </authorList>
    </citation>
    <scope>NUCLEOTIDE SEQUENCE [LARGE SCALE GENOMIC DNA]</scope>
    <source>
        <strain evidence="3">cv. 10/8</strain>
        <tissue evidence="2">Leaf</tissue>
    </source>
</reference>